<organism evidence="1 2">
    <name type="scientific">Cetraspora pellucida</name>
    <dbReference type="NCBI Taxonomy" id="1433469"/>
    <lineage>
        <taxon>Eukaryota</taxon>
        <taxon>Fungi</taxon>
        <taxon>Fungi incertae sedis</taxon>
        <taxon>Mucoromycota</taxon>
        <taxon>Glomeromycotina</taxon>
        <taxon>Glomeromycetes</taxon>
        <taxon>Diversisporales</taxon>
        <taxon>Gigasporaceae</taxon>
        <taxon>Cetraspora</taxon>
    </lineage>
</organism>
<protein>
    <submittedName>
        <fullName evidence="1">15315_t:CDS:1</fullName>
    </submittedName>
</protein>
<gene>
    <name evidence="1" type="ORF">SPELUC_LOCUS5671</name>
</gene>
<sequence>MTVSKFYTVDPSIGTCICFAVLGRSLCKYQAAVVIKYHKGSFNFISAFFIDDYIVYRYIAYETVANDSVFYTSLHVPLMTKNSQMIIKPIQDIQDTLQSLDEDAPTVYDHNISICDPNNIEDINAHVEMLKNFFYHILDNIKNNSQLFAGLENFKK</sequence>
<evidence type="ECO:0000313" key="1">
    <source>
        <dbReference type="EMBL" id="CAG8562687.1"/>
    </source>
</evidence>
<evidence type="ECO:0000313" key="2">
    <source>
        <dbReference type="Proteomes" id="UP000789366"/>
    </source>
</evidence>
<proteinExistence type="predicted"/>
<dbReference type="Proteomes" id="UP000789366">
    <property type="component" value="Unassembled WGS sequence"/>
</dbReference>
<name>A0ACA9M270_9GLOM</name>
<dbReference type="EMBL" id="CAJVPW010005946">
    <property type="protein sequence ID" value="CAG8562687.1"/>
    <property type="molecule type" value="Genomic_DNA"/>
</dbReference>
<reference evidence="1" key="1">
    <citation type="submission" date="2021-06" db="EMBL/GenBank/DDBJ databases">
        <authorList>
            <person name="Kallberg Y."/>
            <person name="Tangrot J."/>
            <person name="Rosling A."/>
        </authorList>
    </citation>
    <scope>NUCLEOTIDE SEQUENCE</scope>
    <source>
        <strain evidence="1">28 12/20/2015</strain>
    </source>
</reference>
<accession>A0ACA9M270</accession>
<feature type="non-terminal residue" evidence="1">
    <location>
        <position position="156"/>
    </location>
</feature>
<keyword evidence="2" id="KW-1185">Reference proteome</keyword>
<comment type="caution">
    <text evidence="1">The sequence shown here is derived from an EMBL/GenBank/DDBJ whole genome shotgun (WGS) entry which is preliminary data.</text>
</comment>